<feature type="region of interest" description="Disordered" evidence="1">
    <location>
        <begin position="1"/>
        <end position="101"/>
    </location>
</feature>
<comment type="caution">
    <text evidence="3">The sequence shown here is derived from an EMBL/GenBank/DDBJ whole genome shotgun (WGS) entry which is preliminary data.</text>
</comment>
<feature type="compositionally biased region" description="Polar residues" evidence="1">
    <location>
        <begin position="214"/>
        <end position="236"/>
    </location>
</feature>
<accession>A0ABR2IHX2</accession>
<dbReference type="InterPro" id="IPR000953">
    <property type="entry name" value="Chromo/chromo_shadow_dom"/>
</dbReference>
<evidence type="ECO:0000256" key="1">
    <source>
        <dbReference type="SAM" id="MobiDB-lite"/>
    </source>
</evidence>
<feature type="compositionally biased region" description="Polar residues" evidence="1">
    <location>
        <begin position="86"/>
        <end position="101"/>
    </location>
</feature>
<proteinExistence type="predicted"/>
<reference evidence="3 4" key="1">
    <citation type="journal article" date="2024" name="IMA Fungus">
        <title>Apiospora arundinis, a panoply of carbohydrate-active enzymes and secondary metabolites.</title>
        <authorList>
            <person name="Sorensen T."/>
            <person name="Petersen C."/>
            <person name="Muurmann A.T."/>
            <person name="Christiansen J.V."/>
            <person name="Brundto M.L."/>
            <person name="Overgaard C.K."/>
            <person name="Boysen A.T."/>
            <person name="Wollenberg R.D."/>
            <person name="Larsen T.O."/>
            <person name="Sorensen J.L."/>
            <person name="Nielsen K.L."/>
            <person name="Sondergaard T.E."/>
        </authorList>
    </citation>
    <scope>NUCLEOTIDE SEQUENCE [LARGE SCALE GENOMIC DNA]</scope>
    <source>
        <strain evidence="3 4">AAU 773</strain>
    </source>
</reference>
<keyword evidence="4" id="KW-1185">Reference proteome</keyword>
<dbReference type="Gene3D" id="2.40.50.40">
    <property type="match status" value="1"/>
</dbReference>
<evidence type="ECO:0000313" key="3">
    <source>
        <dbReference type="EMBL" id="KAK8863185.1"/>
    </source>
</evidence>
<sequence length="535" mass="58138">MSPLPTPSVPLPKPSITPHGEKLSGDGAHMASGRRADLVPTSAVGFPMKPKASPGSGKGAHSQDPISLIEDDEFQNPSPIPPWRGGNNQQAKASVSSSQNATLSLPRALFASGPSVARPQGPESVSFIGTPLARLGHPVVPEVRPPGAESRSLSAVKPPTAVKSSFHGIPREEFRDLPWMKAAAERRKVREALVQSIPHLSQTKDSQALEGLTIATSDDQSINRGTPSPSGITDGSTIGLASKTQSDSSSNTDSQGSVVAGTKRKAREELSTLDGNLPDPRSSAGDDLASSRDQTVTAEEQPARKRWRRTDQPRRPSSLASQPPHRGNPVGRSVEKLPVSNPESSNIVSNLNAASFEEIPLFDGILKRVIVNGQQTYQLQFTADKPQGTEYCPQHISNPEAPVRQHGRTKRSQKLHHSPNKTNEAESAVIGEVDHLIARWGSGRRAVFLLKWTDGTRDWVPRADIDEEMVREFEADYNGIYQGVDVLGVRGKGAKKQYKLHWKDRPLKEEGWVAERLISKRLLREHEEQSGKARD</sequence>
<organism evidence="3 4">
    <name type="scientific">Apiospora arundinis</name>
    <dbReference type="NCBI Taxonomy" id="335852"/>
    <lineage>
        <taxon>Eukaryota</taxon>
        <taxon>Fungi</taxon>
        <taxon>Dikarya</taxon>
        <taxon>Ascomycota</taxon>
        <taxon>Pezizomycotina</taxon>
        <taxon>Sordariomycetes</taxon>
        <taxon>Xylariomycetidae</taxon>
        <taxon>Amphisphaeriales</taxon>
        <taxon>Apiosporaceae</taxon>
        <taxon>Apiospora</taxon>
    </lineage>
</organism>
<gene>
    <name evidence="3" type="ORF">PGQ11_009420</name>
</gene>
<evidence type="ECO:0000259" key="2">
    <source>
        <dbReference type="SMART" id="SM00298"/>
    </source>
</evidence>
<feature type="domain" description="Chromo" evidence="2">
    <location>
        <begin position="480"/>
        <end position="531"/>
    </location>
</feature>
<dbReference type="Proteomes" id="UP001390339">
    <property type="component" value="Unassembled WGS sequence"/>
</dbReference>
<feature type="region of interest" description="Disordered" evidence="1">
    <location>
        <begin position="214"/>
        <end position="344"/>
    </location>
</feature>
<protein>
    <submittedName>
        <fullName evidence="3">Chromo (CHRromatin organization MOdifier) domain-containing protein</fullName>
    </submittedName>
</protein>
<feature type="region of interest" description="Disordered" evidence="1">
    <location>
        <begin position="138"/>
        <end position="164"/>
    </location>
</feature>
<feature type="compositionally biased region" description="Basic residues" evidence="1">
    <location>
        <begin position="405"/>
        <end position="419"/>
    </location>
</feature>
<dbReference type="SMART" id="SM00298">
    <property type="entry name" value="CHROMO"/>
    <property type="match status" value="2"/>
</dbReference>
<evidence type="ECO:0000313" key="4">
    <source>
        <dbReference type="Proteomes" id="UP001390339"/>
    </source>
</evidence>
<feature type="compositionally biased region" description="Low complexity" evidence="1">
    <location>
        <begin position="242"/>
        <end position="257"/>
    </location>
</feature>
<feature type="compositionally biased region" description="Pro residues" evidence="1">
    <location>
        <begin position="1"/>
        <end position="15"/>
    </location>
</feature>
<dbReference type="EMBL" id="JAPCWZ010000005">
    <property type="protein sequence ID" value="KAK8863185.1"/>
    <property type="molecule type" value="Genomic_DNA"/>
</dbReference>
<feature type="region of interest" description="Disordered" evidence="1">
    <location>
        <begin position="395"/>
        <end position="424"/>
    </location>
</feature>
<name>A0ABR2IHX2_9PEZI</name>
<feature type="domain" description="Chromo" evidence="2">
    <location>
        <begin position="430"/>
        <end position="478"/>
    </location>
</feature>